<dbReference type="Proteomes" id="UP000800038">
    <property type="component" value="Unassembled WGS sequence"/>
</dbReference>
<keyword evidence="4 6" id="KW-0472">Membrane</keyword>
<dbReference type="AlphaFoldDB" id="A0A6A5SGB0"/>
<accession>A0A6A5SGB0</accession>
<evidence type="ECO:0000256" key="6">
    <source>
        <dbReference type="SAM" id="Phobius"/>
    </source>
</evidence>
<reference evidence="7" key="1">
    <citation type="journal article" date="2020" name="Stud. Mycol.">
        <title>101 Dothideomycetes genomes: a test case for predicting lifestyles and emergence of pathogens.</title>
        <authorList>
            <person name="Haridas S."/>
            <person name="Albert R."/>
            <person name="Binder M."/>
            <person name="Bloem J."/>
            <person name="Labutti K."/>
            <person name="Salamov A."/>
            <person name="Andreopoulos B."/>
            <person name="Baker S."/>
            <person name="Barry K."/>
            <person name="Bills G."/>
            <person name="Bluhm B."/>
            <person name="Cannon C."/>
            <person name="Castanera R."/>
            <person name="Culley D."/>
            <person name="Daum C."/>
            <person name="Ezra D."/>
            <person name="Gonzalez J."/>
            <person name="Henrissat B."/>
            <person name="Kuo A."/>
            <person name="Liang C."/>
            <person name="Lipzen A."/>
            <person name="Lutzoni F."/>
            <person name="Magnuson J."/>
            <person name="Mondo S."/>
            <person name="Nolan M."/>
            <person name="Ohm R."/>
            <person name="Pangilinan J."/>
            <person name="Park H.-J."/>
            <person name="Ramirez L."/>
            <person name="Alfaro M."/>
            <person name="Sun H."/>
            <person name="Tritt A."/>
            <person name="Yoshinaga Y."/>
            <person name="Zwiers L.-H."/>
            <person name="Turgeon B."/>
            <person name="Goodwin S."/>
            <person name="Spatafora J."/>
            <person name="Crous P."/>
            <person name="Grigoriev I."/>
        </authorList>
    </citation>
    <scope>NUCLEOTIDE SEQUENCE</scope>
    <source>
        <strain evidence="7">CBS 161.51</strain>
    </source>
</reference>
<feature type="region of interest" description="Disordered" evidence="5">
    <location>
        <begin position="168"/>
        <end position="196"/>
    </location>
</feature>
<evidence type="ECO:0000313" key="8">
    <source>
        <dbReference type="Proteomes" id="UP000800038"/>
    </source>
</evidence>
<keyword evidence="8" id="KW-1185">Reference proteome</keyword>
<dbReference type="EMBL" id="ML976088">
    <property type="protein sequence ID" value="KAF1939103.1"/>
    <property type="molecule type" value="Genomic_DNA"/>
</dbReference>
<dbReference type="GO" id="GO:0071944">
    <property type="term" value="C:cell periphery"/>
    <property type="evidence" value="ECO:0007669"/>
    <property type="project" value="UniProtKB-ARBA"/>
</dbReference>
<evidence type="ECO:0000313" key="7">
    <source>
        <dbReference type="EMBL" id="KAF1939103.1"/>
    </source>
</evidence>
<dbReference type="OrthoDB" id="5344815at2759"/>
<keyword evidence="3 6" id="KW-1133">Transmembrane helix</keyword>
<proteinExistence type="predicted"/>
<dbReference type="InterPro" id="IPR051694">
    <property type="entry name" value="Immunoregulatory_rcpt-like"/>
</dbReference>
<gene>
    <name evidence="7" type="ORF">EJ02DRAFT_266163</name>
</gene>
<name>A0A6A5SGB0_9PLEO</name>
<evidence type="ECO:0000256" key="4">
    <source>
        <dbReference type="ARBA" id="ARBA00023136"/>
    </source>
</evidence>
<evidence type="ECO:0000256" key="5">
    <source>
        <dbReference type="SAM" id="MobiDB-lite"/>
    </source>
</evidence>
<evidence type="ECO:0000256" key="3">
    <source>
        <dbReference type="ARBA" id="ARBA00022989"/>
    </source>
</evidence>
<dbReference type="PANTHER" id="PTHR15549">
    <property type="entry name" value="PAIRED IMMUNOGLOBULIN-LIKE TYPE 2 RECEPTOR"/>
    <property type="match status" value="1"/>
</dbReference>
<organism evidence="7 8">
    <name type="scientific">Clathrospora elynae</name>
    <dbReference type="NCBI Taxonomy" id="706981"/>
    <lineage>
        <taxon>Eukaryota</taxon>
        <taxon>Fungi</taxon>
        <taxon>Dikarya</taxon>
        <taxon>Ascomycota</taxon>
        <taxon>Pezizomycotina</taxon>
        <taxon>Dothideomycetes</taxon>
        <taxon>Pleosporomycetidae</taxon>
        <taxon>Pleosporales</taxon>
        <taxon>Diademaceae</taxon>
        <taxon>Clathrospora</taxon>
    </lineage>
</organism>
<comment type="subcellular location">
    <subcellularLocation>
        <location evidence="1">Membrane</location>
        <topology evidence="1">Single-pass membrane protein</topology>
    </subcellularLocation>
</comment>
<sequence length="196" mass="20782">MPAGWLSPTMRGDGDGRAWSVTKNPSAEAAGLKGPDIHSEIEGFEIAQSFSSSSSSIPSASSTTPTIAPRTPALSTTISTSSLHTIPVNVSISTSPTTIATPPSPSLLKTGSVAGIAITSVAILGFILLALYLLVWKRRRANKTSPYELNRKSSSAVLEKYAHSAELAQRPREMEMEERYEREGSEVAVELPGGVR</sequence>
<feature type="compositionally biased region" description="Basic and acidic residues" evidence="5">
    <location>
        <begin position="169"/>
        <end position="185"/>
    </location>
</feature>
<keyword evidence="2 6" id="KW-0812">Transmembrane</keyword>
<dbReference type="GO" id="GO:0016020">
    <property type="term" value="C:membrane"/>
    <property type="evidence" value="ECO:0007669"/>
    <property type="project" value="UniProtKB-SubCell"/>
</dbReference>
<evidence type="ECO:0000256" key="1">
    <source>
        <dbReference type="ARBA" id="ARBA00004167"/>
    </source>
</evidence>
<protein>
    <submittedName>
        <fullName evidence="7">Uncharacterized protein</fullName>
    </submittedName>
</protein>
<evidence type="ECO:0000256" key="2">
    <source>
        <dbReference type="ARBA" id="ARBA00022692"/>
    </source>
</evidence>
<feature type="transmembrane region" description="Helical" evidence="6">
    <location>
        <begin position="113"/>
        <end position="135"/>
    </location>
</feature>
<feature type="region of interest" description="Disordered" evidence="5">
    <location>
        <begin position="52"/>
        <end position="72"/>
    </location>
</feature>